<dbReference type="AlphaFoldDB" id="A0A645GYJ1"/>
<feature type="region of interest" description="Disordered" evidence="1">
    <location>
        <begin position="127"/>
        <end position="149"/>
    </location>
</feature>
<proteinExistence type="predicted"/>
<comment type="caution">
    <text evidence="2">The sequence shown here is derived from an EMBL/GenBank/DDBJ whole genome shotgun (WGS) entry which is preliminary data.</text>
</comment>
<gene>
    <name evidence="2" type="ORF">SDC9_176555</name>
</gene>
<evidence type="ECO:0000256" key="1">
    <source>
        <dbReference type="SAM" id="MobiDB-lite"/>
    </source>
</evidence>
<organism evidence="2">
    <name type="scientific">bioreactor metagenome</name>
    <dbReference type="NCBI Taxonomy" id="1076179"/>
    <lineage>
        <taxon>unclassified sequences</taxon>
        <taxon>metagenomes</taxon>
        <taxon>ecological metagenomes</taxon>
    </lineage>
</organism>
<accession>A0A645GYJ1</accession>
<sequence>MIGVQHRLIELLPEFLGHWKADVLVLAVARFVAGHGDEQALGAVHHLHVPDGEAVVQVDGREGPDAALRPDGADFHVHLHRQGLFRGCLRRLRSFFGCRVFTHDRFLLQIFVFGIIPFSCRPCPRTAAPEAPRAFPSPNRAEAAPAERR</sequence>
<dbReference type="EMBL" id="VSSQ01079639">
    <property type="protein sequence ID" value="MPN29104.1"/>
    <property type="molecule type" value="Genomic_DNA"/>
</dbReference>
<reference evidence="2" key="1">
    <citation type="submission" date="2019-08" db="EMBL/GenBank/DDBJ databases">
        <authorList>
            <person name="Kucharzyk K."/>
            <person name="Murdoch R.W."/>
            <person name="Higgins S."/>
            <person name="Loffler F."/>
        </authorList>
    </citation>
    <scope>NUCLEOTIDE SEQUENCE</scope>
</reference>
<protein>
    <submittedName>
        <fullName evidence="2">Uncharacterized protein</fullName>
    </submittedName>
</protein>
<feature type="compositionally biased region" description="Low complexity" evidence="1">
    <location>
        <begin position="140"/>
        <end position="149"/>
    </location>
</feature>
<name>A0A645GYJ1_9ZZZZ</name>
<evidence type="ECO:0000313" key="2">
    <source>
        <dbReference type="EMBL" id="MPN29104.1"/>
    </source>
</evidence>